<reference evidence="1" key="1">
    <citation type="submission" date="2019-09" db="EMBL/GenBank/DDBJ databases">
        <title>Characterisation of the sponge microbiome using genome-centric metagenomics.</title>
        <authorList>
            <person name="Engelberts J.P."/>
            <person name="Robbins S.J."/>
            <person name="De Goeij J.M."/>
            <person name="Aranda M."/>
            <person name="Bell S.C."/>
            <person name="Webster N.S."/>
        </authorList>
    </citation>
    <scope>NUCLEOTIDE SEQUENCE</scope>
    <source>
        <strain evidence="1">SB0664_bin_27</strain>
    </source>
</reference>
<gene>
    <name evidence="1" type="ORF">F4Y42_03545</name>
</gene>
<evidence type="ECO:0008006" key="2">
    <source>
        <dbReference type="Google" id="ProtNLM"/>
    </source>
</evidence>
<dbReference type="Gene3D" id="2.120.10.10">
    <property type="match status" value="1"/>
</dbReference>
<proteinExistence type="predicted"/>
<dbReference type="AlphaFoldDB" id="A0A6B0YND9"/>
<name>A0A6B0YND9_9CHLR</name>
<dbReference type="InterPro" id="IPR023296">
    <property type="entry name" value="Glyco_hydro_beta-prop_sf"/>
</dbReference>
<evidence type="ECO:0000313" key="1">
    <source>
        <dbReference type="EMBL" id="MXY92503.1"/>
    </source>
</evidence>
<dbReference type="SUPFAM" id="SSF75005">
    <property type="entry name" value="Arabinanase/levansucrase/invertase"/>
    <property type="match status" value="1"/>
</dbReference>
<protein>
    <recommendedName>
        <fullName evidence="2">Exo-alpha-sialidase</fullName>
    </recommendedName>
</protein>
<sequence length="326" mass="36613">MPSIRVSSVRQQFNDGNHNAFTDMCRFGDRLYLTFRSCPDGHMLFTTSRIVVLSSTDGSDWKQVHTFGVPNRDVRDPHFLVFDDKLFVYTGAWWVTPGNAEDRDVNDHLGFCTWSDDGKNWHGPRMLDGTHGHYIWRAAARDGTAYLNGRRIRNFEVLARRDEPPEWMESWLLHSADGFAWTPLSQIQPAHGDETALQFEEEGDLLAVARAGGRPAQLCRSRYPYTDWACTDLDRHIGGPLLARWGDQVLVGGRKHTEDGPVTALYELVGTELQEIAVLPSGGDNSYPGFVELGQDRALLSYYSSHEGSGTGLAPSNIYLATLEKH</sequence>
<accession>A0A6B0YND9</accession>
<organism evidence="1">
    <name type="scientific">Caldilineaceae bacterium SB0664_bin_27</name>
    <dbReference type="NCBI Taxonomy" id="2605260"/>
    <lineage>
        <taxon>Bacteria</taxon>
        <taxon>Bacillati</taxon>
        <taxon>Chloroflexota</taxon>
        <taxon>Caldilineae</taxon>
        <taxon>Caldilineales</taxon>
        <taxon>Caldilineaceae</taxon>
    </lineage>
</organism>
<dbReference type="EMBL" id="VXRG01000035">
    <property type="protein sequence ID" value="MXY92503.1"/>
    <property type="molecule type" value="Genomic_DNA"/>
</dbReference>
<comment type="caution">
    <text evidence="1">The sequence shown here is derived from an EMBL/GenBank/DDBJ whole genome shotgun (WGS) entry which is preliminary data.</text>
</comment>